<keyword evidence="3" id="KW-0132">Cell division</keyword>
<feature type="compositionally biased region" description="Basic and acidic residues" evidence="1">
    <location>
        <begin position="37"/>
        <end position="51"/>
    </location>
</feature>
<dbReference type="STRING" id="260086.SAMN05216207_102262"/>
<dbReference type="OrthoDB" id="4555900at2"/>
<keyword evidence="4" id="KW-1185">Reference proteome</keyword>
<feature type="compositionally biased region" description="Basic and acidic residues" evidence="1">
    <location>
        <begin position="251"/>
        <end position="266"/>
    </location>
</feature>
<feature type="region of interest" description="Disordered" evidence="1">
    <location>
        <begin position="153"/>
        <end position="266"/>
    </location>
</feature>
<accession>A0A1I5C7M0</accession>
<feature type="compositionally biased region" description="Low complexity" evidence="1">
    <location>
        <begin position="22"/>
        <end position="34"/>
    </location>
</feature>
<reference evidence="3 4" key="1">
    <citation type="submission" date="2016-10" db="EMBL/GenBank/DDBJ databases">
        <authorList>
            <person name="de Groot N.N."/>
        </authorList>
    </citation>
    <scope>NUCLEOTIDE SEQUENCE [LARGE SCALE GENOMIC DNA]</scope>
    <source>
        <strain evidence="3 4">CGMCC 4.1877</strain>
    </source>
</reference>
<feature type="compositionally biased region" description="Low complexity" evidence="1">
    <location>
        <begin position="237"/>
        <end position="247"/>
    </location>
</feature>
<keyword evidence="2" id="KW-1133">Transmembrane helix</keyword>
<organism evidence="3 4">
    <name type="scientific">Pseudonocardia ammonioxydans</name>
    <dbReference type="NCBI Taxonomy" id="260086"/>
    <lineage>
        <taxon>Bacteria</taxon>
        <taxon>Bacillati</taxon>
        <taxon>Actinomycetota</taxon>
        <taxon>Actinomycetes</taxon>
        <taxon>Pseudonocardiales</taxon>
        <taxon>Pseudonocardiaceae</taxon>
        <taxon>Pseudonocardia</taxon>
    </lineage>
</organism>
<feature type="compositionally biased region" description="Low complexity" evidence="1">
    <location>
        <begin position="187"/>
        <end position="229"/>
    </location>
</feature>
<protein>
    <submittedName>
        <fullName evidence="3">Cell division protein FtsI (Penicillin-binding protein 3)</fullName>
    </submittedName>
</protein>
<dbReference type="AlphaFoldDB" id="A0A1I5C7M0"/>
<dbReference type="Proteomes" id="UP000199614">
    <property type="component" value="Unassembled WGS sequence"/>
</dbReference>
<evidence type="ECO:0000313" key="4">
    <source>
        <dbReference type="Proteomes" id="UP000199614"/>
    </source>
</evidence>
<evidence type="ECO:0000256" key="1">
    <source>
        <dbReference type="SAM" id="MobiDB-lite"/>
    </source>
</evidence>
<keyword evidence="2" id="KW-0472">Membrane</keyword>
<proteinExistence type="predicted"/>
<feature type="region of interest" description="Disordered" evidence="1">
    <location>
        <begin position="1"/>
        <end position="51"/>
    </location>
</feature>
<gene>
    <name evidence="3" type="ORF">SAMN05216207_102262</name>
</gene>
<evidence type="ECO:0000313" key="3">
    <source>
        <dbReference type="EMBL" id="SFN83023.1"/>
    </source>
</evidence>
<dbReference type="GO" id="GO:0051301">
    <property type="term" value="P:cell division"/>
    <property type="evidence" value="ECO:0007669"/>
    <property type="project" value="UniProtKB-KW"/>
</dbReference>
<keyword evidence="3" id="KW-0131">Cell cycle</keyword>
<feature type="compositionally biased region" description="Low complexity" evidence="1">
    <location>
        <begin position="153"/>
        <end position="167"/>
    </location>
</feature>
<name>A0A1I5C7M0_PSUAM</name>
<keyword evidence="2" id="KW-0812">Transmembrane</keyword>
<sequence length="266" mass="26929">MSTPVIERPGTPGGDRPRPQTRRTAAPPRIPAQRGPGDVRRAQDQRRRTAVRENTGRAKFVLVVMVLLVAGLVATLWLSTAAAADSYALQDARQRTAALTEQSESLRKEVTVLQSPGPLAERAAALGMVPVADPARLVVAPDGRVEVVGEPQAAVPAAPDAPAPNGAASGGDTSDPNATGGDAANSAGAQAGAPPAGEQQPGEQPGQAQAPGEQPAGEQPAAGEPAGEQPAGGGTQQDGTQQDETQQNAEGTEREVPADDRAAGRG</sequence>
<dbReference type="EMBL" id="FOUY01000022">
    <property type="protein sequence ID" value="SFN83023.1"/>
    <property type="molecule type" value="Genomic_DNA"/>
</dbReference>
<evidence type="ECO:0000256" key="2">
    <source>
        <dbReference type="SAM" id="Phobius"/>
    </source>
</evidence>
<dbReference type="RefSeq" id="WP_093347161.1">
    <property type="nucleotide sequence ID" value="NZ_FOUY01000022.1"/>
</dbReference>
<feature type="transmembrane region" description="Helical" evidence="2">
    <location>
        <begin position="60"/>
        <end position="78"/>
    </location>
</feature>